<dbReference type="InterPro" id="IPR016024">
    <property type="entry name" value="ARM-type_fold"/>
</dbReference>
<evidence type="ECO:0000313" key="2">
    <source>
        <dbReference type="EMBL" id="CAK9044485.1"/>
    </source>
</evidence>
<evidence type="ECO:0000256" key="1">
    <source>
        <dbReference type="SAM" id="MobiDB-lite"/>
    </source>
</evidence>
<name>A0ABP0LZ59_9DINO</name>
<dbReference type="Gene3D" id="1.25.10.10">
    <property type="entry name" value="Leucine-rich Repeat Variant"/>
    <property type="match status" value="2"/>
</dbReference>
<dbReference type="PANTHER" id="PTHR12697">
    <property type="entry name" value="PBS LYASE HEAT-LIKE PROTEIN"/>
    <property type="match status" value="1"/>
</dbReference>
<reference evidence="2 3" key="1">
    <citation type="submission" date="2024-02" db="EMBL/GenBank/DDBJ databases">
        <authorList>
            <person name="Chen Y."/>
            <person name="Shah S."/>
            <person name="Dougan E. K."/>
            <person name="Thang M."/>
            <person name="Chan C."/>
        </authorList>
    </citation>
    <scope>NUCLEOTIDE SEQUENCE [LARGE SCALE GENOMIC DNA]</scope>
</reference>
<accession>A0ABP0LZ59</accession>
<keyword evidence="3" id="KW-1185">Reference proteome</keyword>
<comment type="caution">
    <text evidence="2">The sequence shown here is derived from an EMBL/GenBank/DDBJ whole genome shotgun (WGS) entry which is preliminary data.</text>
</comment>
<dbReference type="InterPro" id="IPR004155">
    <property type="entry name" value="PBS_lyase_HEAT"/>
</dbReference>
<sequence>MESNWKVLRTDEVNMEGVEKSRGQKGWFSEETQSNGPKDGCQKKQWVLKVHGLKNKYLMERMGVRLPASSKAMSWLICKWLVFTKAWWGGKGAIKGTKGTKGYGQDAAGRWSDQTRPGGTGERVGFMYTKQQLLECRAAVLRDGKTVQLASLSQCPEEELETTLVRALLAGDLPPAWWSKRTMPLKRQALRVALRVANMQAVYAMQPESLQFREALSCYEPDDRFLEATLSEIWADGLLDSDLKPERGSLECATMAAWSSTSATASAALPKAAEAIEWLLLRGAPASVLLPEEPGALKARMKALRLLRDLGPVVCPAVAAAVAGCLRDPEVKGRRAAAQSLAALGPSVAKHAPRAIPRLLRLFRDPDPLCAEDAAVALGHLGTDALGAAVAELRSAEGSTAVGVKALACRALGEAGHEAAAFGTDLLELLQSEHAVLRASASQALGRIGAAHAGDLSLCSLLAHLATEDQDCTTREAAVTALGLLATEVKRAEAQGELEVVRAALASALDDVETFVREAAALALQAAA</sequence>
<dbReference type="InterPro" id="IPR011989">
    <property type="entry name" value="ARM-like"/>
</dbReference>
<evidence type="ECO:0000313" key="3">
    <source>
        <dbReference type="Proteomes" id="UP001642464"/>
    </source>
</evidence>
<protein>
    <submittedName>
        <fullName evidence="2">Uncharacterized protein</fullName>
    </submittedName>
</protein>
<dbReference type="Proteomes" id="UP001642464">
    <property type="component" value="Unassembled WGS sequence"/>
</dbReference>
<dbReference type="Pfam" id="PF13646">
    <property type="entry name" value="HEAT_2"/>
    <property type="match status" value="1"/>
</dbReference>
<dbReference type="PANTHER" id="PTHR12697:SF5">
    <property type="entry name" value="DEOXYHYPUSINE HYDROXYLASE"/>
    <property type="match status" value="1"/>
</dbReference>
<gene>
    <name evidence="2" type="ORF">SCF082_LOCUS25271</name>
</gene>
<dbReference type="EMBL" id="CAXAMM010018890">
    <property type="protein sequence ID" value="CAK9044485.1"/>
    <property type="molecule type" value="Genomic_DNA"/>
</dbReference>
<feature type="region of interest" description="Disordered" evidence="1">
    <location>
        <begin position="19"/>
        <end position="40"/>
    </location>
</feature>
<proteinExistence type="predicted"/>
<dbReference type="SUPFAM" id="SSF48371">
    <property type="entry name" value="ARM repeat"/>
    <property type="match status" value="1"/>
</dbReference>
<organism evidence="2 3">
    <name type="scientific">Durusdinium trenchii</name>
    <dbReference type="NCBI Taxonomy" id="1381693"/>
    <lineage>
        <taxon>Eukaryota</taxon>
        <taxon>Sar</taxon>
        <taxon>Alveolata</taxon>
        <taxon>Dinophyceae</taxon>
        <taxon>Suessiales</taxon>
        <taxon>Symbiodiniaceae</taxon>
        <taxon>Durusdinium</taxon>
    </lineage>
</organism>
<dbReference type="SMART" id="SM00567">
    <property type="entry name" value="EZ_HEAT"/>
    <property type="match status" value="5"/>
</dbReference>